<dbReference type="Proteomes" id="UP001190700">
    <property type="component" value="Unassembled WGS sequence"/>
</dbReference>
<keyword evidence="1" id="KW-1133">Transmembrane helix</keyword>
<name>A0AAE0EQZ7_9CHLO</name>
<reference evidence="2 3" key="1">
    <citation type="journal article" date="2015" name="Genome Biol. Evol.">
        <title>Comparative Genomics of a Bacterivorous Green Alga Reveals Evolutionary Causalities and Consequences of Phago-Mixotrophic Mode of Nutrition.</title>
        <authorList>
            <person name="Burns J.A."/>
            <person name="Paasch A."/>
            <person name="Narechania A."/>
            <person name="Kim E."/>
        </authorList>
    </citation>
    <scope>NUCLEOTIDE SEQUENCE [LARGE SCALE GENOMIC DNA]</scope>
    <source>
        <strain evidence="2 3">PLY_AMNH</strain>
    </source>
</reference>
<comment type="caution">
    <text evidence="2">The sequence shown here is derived from an EMBL/GenBank/DDBJ whole genome shotgun (WGS) entry which is preliminary data.</text>
</comment>
<sequence>MNLPLLWLAFRIKHLDLALDNVLDELRNSVMALAELPMGDSKEERTCQQLLLAKMELFGDFWESRDLGIALRVPGVGTITLNLAVILSVIAATAPSLWVFGSEIRMLPYLLETGKAFLIEKVMDFHEWCFAHNISRDQPMGGRQKKL</sequence>
<protein>
    <submittedName>
        <fullName evidence="2">Uncharacterized protein</fullName>
    </submittedName>
</protein>
<organism evidence="2 3">
    <name type="scientific">Cymbomonas tetramitiformis</name>
    <dbReference type="NCBI Taxonomy" id="36881"/>
    <lineage>
        <taxon>Eukaryota</taxon>
        <taxon>Viridiplantae</taxon>
        <taxon>Chlorophyta</taxon>
        <taxon>Pyramimonadophyceae</taxon>
        <taxon>Pyramimonadales</taxon>
        <taxon>Pyramimonadaceae</taxon>
        <taxon>Cymbomonas</taxon>
    </lineage>
</organism>
<keyword evidence="3" id="KW-1185">Reference proteome</keyword>
<dbReference type="EMBL" id="LGRX02035259">
    <property type="protein sequence ID" value="KAK3235630.1"/>
    <property type="molecule type" value="Genomic_DNA"/>
</dbReference>
<gene>
    <name evidence="2" type="ORF">CYMTET_54181</name>
</gene>
<proteinExistence type="predicted"/>
<evidence type="ECO:0000313" key="3">
    <source>
        <dbReference type="Proteomes" id="UP001190700"/>
    </source>
</evidence>
<feature type="transmembrane region" description="Helical" evidence="1">
    <location>
        <begin position="79"/>
        <end position="100"/>
    </location>
</feature>
<dbReference type="AlphaFoldDB" id="A0AAE0EQZ7"/>
<evidence type="ECO:0000256" key="1">
    <source>
        <dbReference type="SAM" id="Phobius"/>
    </source>
</evidence>
<keyword evidence="1" id="KW-0812">Transmembrane</keyword>
<keyword evidence="1" id="KW-0472">Membrane</keyword>
<accession>A0AAE0EQZ7</accession>
<evidence type="ECO:0000313" key="2">
    <source>
        <dbReference type="EMBL" id="KAK3235630.1"/>
    </source>
</evidence>